<dbReference type="InterPro" id="IPR036397">
    <property type="entry name" value="RNaseH_sf"/>
</dbReference>
<reference evidence="2" key="1">
    <citation type="submission" date="2023-07" db="EMBL/GenBank/DDBJ databases">
        <title>A draft genome of Kazachstania heterogenica Y-27499.</title>
        <authorList>
            <person name="Donic C."/>
            <person name="Kralova J.S."/>
            <person name="Fidel L."/>
            <person name="Ben-Dor S."/>
            <person name="Jung S."/>
        </authorList>
    </citation>
    <scope>NUCLEOTIDE SEQUENCE [LARGE SCALE GENOMIC DNA]</scope>
    <source>
        <strain evidence="2">Y27499</strain>
    </source>
</reference>
<protein>
    <submittedName>
        <fullName evidence="1">Uncharacterized protein</fullName>
    </submittedName>
</protein>
<dbReference type="SUPFAM" id="SSF53098">
    <property type="entry name" value="Ribonuclease H-like"/>
    <property type="match status" value="1"/>
</dbReference>
<comment type="caution">
    <text evidence="1">The sequence shown here is derived from an EMBL/GenBank/DDBJ whole genome shotgun (WGS) entry which is preliminary data.</text>
</comment>
<dbReference type="EMBL" id="JAWIZZ010000040">
    <property type="protein sequence ID" value="KAK5780589.1"/>
    <property type="molecule type" value="Genomic_DNA"/>
</dbReference>
<dbReference type="InterPro" id="IPR012337">
    <property type="entry name" value="RNaseH-like_sf"/>
</dbReference>
<organism evidence="1 2">
    <name type="scientific">Arxiozyma heterogenica</name>
    <dbReference type="NCBI Taxonomy" id="278026"/>
    <lineage>
        <taxon>Eukaryota</taxon>
        <taxon>Fungi</taxon>
        <taxon>Dikarya</taxon>
        <taxon>Ascomycota</taxon>
        <taxon>Saccharomycotina</taxon>
        <taxon>Saccharomycetes</taxon>
        <taxon>Saccharomycetales</taxon>
        <taxon>Saccharomycetaceae</taxon>
        <taxon>Arxiozyma</taxon>
    </lineage>
</organism>
<dbReference type="GO" id="GO:0003676">
    <property type="term" value="F:nucleic acid binding"/>
    <property type="evidence" value="ECO:0007669"/>
    <property type="project" value="InterPro"/>
</dbReference>
<dbReference type="AlphaFoldDB" id="A0AAN7W3U3"/>
<accession>A0AAN7W3U3</accession>
<gene>
    <name evidence="1" type="ORF">RI543_001711</name>
</gene>
<name>A0AAN7W3U3_9SACH</name>
<dbReference type="Gene3D" id="3.30.420.10">
    <property type="entry name" value="Ribonuclease H-like superfamily/Ribonuclease H"/>
    <property type="match status" value="1"/>
</dbReference>
<evidence type="ECO:0000313" key="1">
    <source>
        <dbReference type="EMBL" id="KAK5780589.1"/>
    </source>
</evidence>
<sequence length="185" mass="21597">MFHFIAYKKSYKVEDIIQKKFFVQELFKLHNKPRINDYHVMYMAIKLQMAICHNPQANGQVGKVKQILTVNITSVLNPHGSEWLNVLSMIEFVYNNIYQSTIKSSLPLAYYLQALPKFALSHVEELVNSAVQVKDLLTYNIAKDQEYQPERANAKTLRPGFKIEQNVLIHREVYQMPYAGDKLQF</sequence>
<keyword evidence="2" id="KW-1185">Reference proteome</keyword>
<dbReference type="Proteomes" id="UP001306508">
    <property type="component" value="Unassembled WGS sequence"/>
</dbReference>
<proteinExistence type="predicted"/>
<evidence type="ECO:0000313" key="2">
    <source>
        <dbReference type="Proteomes" id="UP001306508"/>
    </source>
</evidence>